<reference evidence="6" key="1">
    <citation type="submission" date="2021-06" db="EMBL/GenBank/DDBJ databases">
        <title>Sequencing of actinobacteria type strains.</title>
        <authorList>
            <person name="Nguyen G.-S."/>
            <person name="Wentzel A."/>
        </authorList>
    </citation>
    <scope>NUCLEOTIDE SEQUENCE</scope>
    <source>
        <strain evidence="6">P38-E01</strain>
    </source>
</reference>
<dbReference type="SUPFAM" id="SSF46689">
    <property type="entry name" value="Homeodomain-like"/>
    <property type="match status" value="1"/>
</dbReference>
<accession>A0A949JBC3</accession>
<evidence type="ECO:0000256" key="1">
    <source>
        <dbReference type="ARBA" id="ARBA00023015"/>
    </source>
</evidence>
<feature type="DNA-binding region" description="H-T-H motif" evidence="4">
    <location>
        <begin position="28"/>
        <end position="47"/>
    </location>
</feature>
<dbReference type="PANTHER" id="PTHR30055">
    <property type="entry name" value="HTH-TYPE TRANSCRIPTIONAL REGULATOR RUTR"/>
    <property type="match status" value="1"/>
</dbReference>
<evidence type="ECO:0000313" key="7">
    <source>
        <dbReference type="Proteomes" id="UP000694501"/>
    </source>
</evidence>
<dbReference type="Pfam" id="PF21597">
    <property type="entry name" value="TetR_C_43"/>
    <property type="match status" value="1"/>
</dbReference>
<dbReference type="PROSITE" id="PS50977">
    <property type="entry name" value="HTH_TETR_2"/>
    <property type="match status" value="1"/>
</dbReference>
<proteinExistence type="predicted"/>
<name>A0A949JBC3_9ACTN</name>
<dbReference type="AlphaFoldDB" id="A0A949JBC3"/>
<feature type="domain" description="HTH tetR-type" evidence="5">
    <location>
        <begin position="6"/>
        <end position="65"/>
    </location>
</feature>
<keyword evidence="3" id="KW-0804">Transcription</keyword>
<evidence type="ECO:0000313" key="6">
    <source>
        <dbReference type="EMBL" id="MBU7596651.1"/>
    </source>
</evidence>
<comment type="caution">
    <text evidence="6">The sequence shown here is derived from an EMBL/GenBank/DDBJ whole genome shotgun (WGS) entry which is preliminary data.</text>
</comment>
<evidence type="ECO:0000256" key="3">
    <source>
        <dbReference type="ARBA" id="ARBA00023163"/>
    </source>
</evidence>
<dbReference type="GO" id="GO:0000976">
    <property type="term" value="F:transcription cis-regulatory region binding"/>
    <property type="evidence" value="ECO:0007669"/>
    <property type="project" value="TreeGrafter"/>
</dbReference>
<dbReference type="Proteomes" id="UP000694501">
    <property type="component" value="Unassembled WGS sequence"/>
</dbReference>
<dbReference type="EMBL" id="JAELVF020000001">
    <property type="protein sequence ID" value="MBU7596651.1"/>
    <property type="molecule type" value="Genomic_DNA"/>
</dbReference>
<dbReference type="RefSeq" id="WP_211042606.1">
    <property type="nucleotide sequence ID" value="NZ_JAELVF020000001.1"/>
</dbReference>
<organism evidence="6 7">
    <name type="scientific">Streptomyces tardus</name>
    <dbReference type="NCBI Taxonomy" id="2780544"/>
    <lineage>
        <taxon>Bacteria</taxon>
        <taxon>Bacillati</taxon>
        <taxon>Actinomycetota</taxon>
        <taxon>Actinomycetes</taxon>
        <taxon>Kitasatosporales</taxon>
        <taxon>Streptomycetaceae</taxon>
        <taxon>Streptomyces</taxon>
    </lineage>
</organism>
<protein>
    <submittedName>
        <fullName evidence="6">TetR/AcrR family transcriptional regulator</fullName>
    </submittedName>
</protein>
<dbReference type="InterPro" id="IPR050109">
    <property type="entry name" value="HTH-type_TetR-like_transc_reg"/>
</dbReference>
<dbReference type="InterPro" id="IPR036271">
    <property type="entry name" value="Tet_transcr_reg_TetR-rel_C_sf"/>
</dbReference>
<dbReference type="PANTHER" id="PTHR30055:SF234">
    <property type="entry name" value="HTH-TYPE TRANSCRIPTIONAL REGULATOR BETI"/>
    <property type="match status" value="1"/>
</dbReference>
<keyword evidence="1" id="KW-0805">Transcription regulation</keyword>
<gene>
    <name evidence="6" type="ORF">JGS22_003110</name>
</gene>
<sequence length="215" mass="23587">MRADARANRQAVVEAARWVFTEEGTSVAMERVAARAGVGIATLYRRFPKRHDLVRAVIVDMLEAIGEATERARAESGGDAAQAWELFVRSLARLRFGLLVPTLARHLAPSVEDDAELLALAEERYAAAADIFERAQQAGHLRADVTPVELQMMLSAVARPVPRMPEATGTRLVERFVEVVIEGLRARPGVPPLPGLPVHREELLEAVRTEQVSEG</sequence>
<dbReference type="InterPro" id="IPR001647">
    <property type="entry name" value="HTH_TetR"/>
</dbReference>
<dbReference type="Gene3D" id="1.10.357.10">
    <property type="entry name" value="Tetracycline Repressor, domain 2"/>
    <property type="match status" value="1"/>
</dbReference>
<keyword evidence="7" id="KW-1185">Reference proteome</keyword>
<evidence type="ECO:0000259" key="5">
    <source>
        <dbReference type="PROSITE" id="PS50977"/>
    </source>
</evidence>
<dbReference type="Pfam" id="PF00440">
    <property type="entry name" value="TetR_N"/>
    <property type="match status" value="1"/>
</dbReference>
<dbReference type="InterPro" id="IPR049445">
    <property type="entry name" value="TetR_SbtR-like_C"/>
</dbReference>
<dbReference type="GO" id="GO:0003700">
    <property type="term" value="F:DNA-binding transcription factor activity"/>
    <property type="evidence" value="ECO:0007669"/>
    <property type="project" value="TreeGrafter"/>
</dbReference>
<dbReference type="InterPro" id="IPR009057">
    <property type="entry name" value="Homeodomain-like_sf"/>
</dbReference>
<keyword evidence="2 4" id="KW-0238">DNA-binding</keyword>
<evidence type="ECO:0000256" key="2">
    <source>
        <dbReference type="ARBA" id="ARBA00023125"/>
    </source>
</evidence>
<dbReference type="PRINTS" id="PR00455">
    <property type="entry name" value="HTHTETR"/>
</dbReference>
<dbReference type="SUPFAM" id="SSF48498">
    <property type="entry name" value="Tetracyclin repressor-like, C-terminal domain"/>
    <property type="match status" value="1"/>
</dbReference>
<evidence type="ECO:0000256" key="4">
    <source>
        <dbReference type="PROSITE-ProRule" id="PRU00335"/>
    </source>
</evidence>